<dbReference type="CDD" id="cd14266">
    <property type="entry name" value="UDPK_IM_PAP2_like"/>
    <property type="match status" value="1"/>
</dbReference>
<keyword evidence="5" id="KW-0808">Transferase</keyword>
<keyword evidence="3" id="KW-1003">Cell membrane</keyword>
<feature type="binding site" evidence="18">
    <location>
        <position position="72"/>
    </location>
    <ligand>
        <name>a divalent metal cation</name>
        <dbReference type="ChEBI" id="CHEBI:60240"/>
    </ligand>
</feature>
<keyword evidence="9 17" id="KW-0067">ATP-binding</keyword>
<evidence type="ECO:0000256" key="1">
    <source>
        <dbReference type="ARBA" id="ARBA00004651"/>
    </source>
</evidence>
<keyword evidence="11" id="KW-0443">Lipid metabolism</keyword>
<keyword evidence="18" id="KW-0460">Magnesium</keyword>
<evidence type="ECO:0000256" key="14">
    <source>
        <dbReference type="ARBA" id="ARBA00023264"/>
    </source>
</evidence>
<evidence type="ECO:0000313" key="22">
    <source>
        <dbReference type="Proteomes" id="UP000199287"/>
    </source>
</evidence>
<dbReference type="GO" id="GO:0005886">
    <property type="term" value="C:plasma membrane"/>
    <property type="evidence" value="ECO:0007669"/>
    <property type="project" value="UniProtKB-SubCell"/>
</dbReference>
<feature type="domain" description="Phosphatidic acid phosphatase type 2/haloperoxidase" evidence="20">
    <location>
        <begin position="134"/>
        <end position="228"/>
    </location>
</feature>
<dbReference type="PANTHER" id="PTHR34299:SF1">
    <property type="entry name" value="DIACYLGLYCEROL KINASE"/>
    <property type="match status" value="1"/>
</dbReference>
<comment type="subcellular location">
    <subcellularLocation>
        <location evidence="1">Cell membrane</location>
        <topology evidence="1">Multi-pass membrane protein</topology>
    </subcellularLocation>
</comment>
<dbReference type="SMART" id="SM00014">
    <property type="entry name" value="acidPPc"/>
    <property type="match status" value="1"/>
</dbReference>
<evidence type="ECO:0000256" key="11">
    <source>
        <dbReference type="ARBA" id="ARBA00023098"/>
    </source>
</evidence>
<dbReference type="GO" id="GO:0016301">
    <property type="term" value="F:kinase activity"/>
    <property type="evidence" value="ECO:0007669"/>
    <property type="project" value="UniProtKB-KW"/>
</dbReference>
<dbReference type="Proteomes" id="UP000199287">
    <property type="component" value="Unassembled WGS sequence"/>
</dbReference>
<evidence type="ECO:0000256" key="6">
    <source>
        <dbReference type="ARBA" id="ARBA00022692"/>
    </source>
</evidence>
<feature type="transmembrane region" description="Helical" evidence="19">
    <location>
        <begin position="29"/>
        <end position="46"/>
    </location>
</feature>
<dbReference type="RefSeq" id="WP_093369494.1">
    <property type="nucleotide sequence ID" value="NZ_FOQA01000001.1"/>
</dbReference>
<dbReference type="InterPro" id="IPR036945">
    <property type="entry name" value="DAGK_sf"/>
</dbReference>
<dbReference type="GO" id="GO:0046872">
    <property type="term" value="F:metal ion binding"/>
    <property type="evidence" value="ECO:0007669"/>
    <property type="project" value="UniProtKB-KW"/>
</dbReference>
<feature type="transmembrane region" description="Helical" evidence="19">
    <location>
        <begin position="173"/>
        <end position="198"/>
    </location>
</feature>
<comment type="cofactor">
    <cofactor evidence="18">
        <name>Mg(2+)</name>
        <dbReference type="ChEBI" id="CHEBI:18420"/>
    </cofactor>
    <text evidence="18">Mn(2+), Zn(2+), Cd(2+) and Co(2+) support activity to lesser extents.</text>
</comment>
<evidence type="ECO:0000256" key="17">
    <source>
        <dbReference type="PIRSR" id="PIRSR600829-3"/>
    </source>
</evidence>
<feature type="transmembrane region" description="Helical" evidence="19">
    <location>
        <begin position="210"/>
        <end position="232"/>
    </location>
</feature>
<keyword evidence="7 17" id="KW-0547">Nucleotide-binding</keyword>
<evidence type="ECO:0000256" key="5">
    <source>
        <dbReference type="ARBA" id="ARBA00022679"/>
    </source>
</evidence>
<evidence type="ECO:0000256" key="10">
    <source>
        <dbReference type="ARBA" id="ARBA00022989"/>
    </source>
</evidence>
<keyword evidence="22" id="KW-1185">Reference proteome</keyword>
<keyword evidence="12 19" id="KW-0472">Membrane</keyword>
<dbReference type="OrthoDB" id="9789934at2"/>
<evidence type="ECO:0000313" key="21">
    <source>
        <dbReference type="EMBL" id="SFH57286.1"/>
    </source>
</evidence>
<keyword evidence="13" id="KW-0594">Phospholipid biosynthesis</keyword>
<dbReference type="PROSITE" id="PS01069">
    <property type="entry name" value="DAGK_PROKAR"/>
    <property type="match status" value="1"/>
</dbReference>
<protein>
    <submittedName>
        <fullName evidence="21">Diacylglycerol kinase (ATP)</fullName>
    </submittedName>
</protein>
<evidence type="ECO:0000256" key="12">
    <source>
        <dbReference type="ARBA" id="ARBA00023136"/>
    </source>
</evidence>
<keyword evidence="10 19" id="KW-1133">Transmembrane helix</keyword>
<dbReference type="Pfam" id="PF01219">
    <property type="entry name" value="DAGK_prokar"/>
    <property type="match status" value="1"/>
</dbReference>
<evidence type="ECO:0000256" key="18">
    <source>
        <dbReference type="PIRSR" id="PIRSR600829-4"/>
    </source>
</evidence>
<dbReference type="STRING" id="69895.SAMN05192551_101587"/>
<name>A0A1I3B5B6_9FIRM</name>
<dbReference type="PANTHER" id="PTHR34299">
    <property type="entry name" value="DIACYLGLYCEROL KINASE"/>
    <property type="match status" value="1"/>
</dbReference>
<evidence type="ECO:0000256" key="15">
    <source>
        <dbReference type="PIRSR" id="PIRSR600829-1"/>
    </source>
</evidence>
<evidence type="ECO:0000256" key="16">
    <source>
        <dbReference type="PIRSR" id="PIRSR600829-2"/>
    </source>
</evidence>
<reference evidence="22" key="1">
    <citation type="submission" date="2016-10" db="EMBL/GenBank/DDBJ databases">
        <authorList>
            <person name="Varghese N."/>
            <person name="Submissions S."/>
        </authorList>
    </citation>
    <scope>NUCLEOTIDE SEQUENCE [LARGE SCALE GENOMIC DNA]</scope>
    <source>
        <strain evidence="22">Z-7934</strain>
    </source>
</reference>
<feature type="binding site" evidence="16">
    <location>
        <position position="65"/>
    </location>
    <ligand>
        <name>substrate</name>
    </ligand>
</feature>
<dbReference type="InterPro" id="IPR000829">
    <property type="entry name" value="DAGK"/>
</dbReference>
<dbReference type="Gene3D" id="1.10.287.3610">
    <property type="match status" value="1"/>
</dbReference>
<evidence type="ECO:0000256" key="8">
    <source>
        <dbReference type="ARBA" id="ARBA00022777"/>
    </source>
</evidence>
<dbReference type="CDD" id="cd03383">
    <property type="entry name" value="PAP2_diacylglycerolkinase"/>
    <property type="match status" value="1"/>
</dbReference>
<feature type="transmembrane region" description="Helical" evidence="19">
    <location>
        <begin position="132"/>
        <end position="153"/>
    </location>
</feature>
<keyword evidence="18" id="KW-0479">Metal-binding</keyword>
<evidence type="ECO:0000256" key="7">
    <source>
        <dbReference type="ARBA" id="ARBA00022741"/>
    </source>
</evidence>
<feature type="binding site" evidence="17">
    <location>
        <position position="12"/>
    </location>
    <ligand>
        <name>ATP</name>
        <dbReference type="ChEBI" id="CHEBI:30616"/>
    </ligand>
</feature>
<evidence type="ECO:0000256" key="3">
    <source>
        <dbReference type="ARBA" id="ARBA00022475"/>
    </source>
</evidence>
<dbReference type="Pfam" id="PF01569">
    <property type="entry name" value="PAP2"/>
    <property type="match status" value="1"/>
</dbReference>
<dbReference type="InterPro" id="IPR036938">
    <property type="entry name" value="PAP2/HPO_sf"/>
</dbReference>
<feature type="transmembrane region" description="Helical" evidence="19">
    <location>
        <begin position="91"/>
        <end position="112"/>
    </location>
</feature>
<evidence type="ECO:0000256" key="2">
    <source>
        <dbReference type="ARBA" id="ARBA00005967"/>
    </source>
</evidence>
<proteinExistence type="inferred from homology"/>
<feature type="transmembrane region" description="Helical" evidence="19">
    <location>
        <begin position="53"/>
        <end position="71"/>
    </location>
</feature>
<dbReference type="EMBL" id="FOQA01000001">
    <property type="protein sequence ID" value="SFH57286.1"/>
    <property type="molecule type" value="Genomic_DNA"/>
</dbReference>
<sequence length="233" mass="25345">MKAKKLINSFNYAFQGIIYTLRTQKNMRIHVSIATIVLIMSLFFRLNRWEMMILFVTITMVIACEMINTAVEATVDLLTDQYNIFAKIAKNVAAGAVLVTSINAVIIGYLLFAAHLNPASQQVIYAIRESDVHITFIVFIVVTVLIIGIKVYFGKGTPLSGGMPSGHAALAFSAATAISLITANILVSGLSLFLALLVSQSRVEGKIHNLLEVLVGAILGILMTTIIFQLLVS</sequence>
<evidence type="ECO:0000256" key="13">
    <source>
        <dbReference type="ARBA" id="ARBA00023209"/>
    </source>
</evidence>
<gene>
    <name evidence="21" type="ORF">SAMN05192551_101587</name>
</gene>
<feature type="active site" description="Proton acceptor" evidence="15">
    <location>
        <position position="65"/>
    </location>
</feature>
<feature type="binding site" evidence="17">
    <location>
        <position position="72"/>
    </location>
    <ligand>
        <name>ATP</name>
        <dbReference type="ChEBI" id="CHEBI:30616"/>
    </ligand>
</feature>
<comment type="similarity">
    <text evidence="2">Belongs to the bacterial diacylglycerol kinase family.</text>
</comment>
<dbReference type="Gene3D" id="1.20.144.10">
    <property type="entry name" value="Phosphatidic acid phosphatase type 2/haloperoxidase"/>
    <property type="match status" value="1"/>
</dbReference>
<keyword evidence="6 19" id="KW-0812">Transmembrane</keyword>
<keyword evidence="4" id="KW-0444">Lipid biosynthesis</keyword>
<keyword evidence="8 21" id="KW-0418">Kinase</keyword>
<evidence type="ECO:0000259" key="20">
    <source>
        <dbReference type="SMART" id="SM00014"/>
    </source>
</evidence>
<dbReference type="AlphaFoldDB" id="A0A1I3B5B6"/>
<evidence type="ECO:0000256" key="4">
    <source>
        <dbReference type="ARBA" id="ARBA00022516"/>
    </source>
</evidence>
<keyword evidence="14" id="KW-1208">Phospholipid metabolism</keyword>
<dbReference type="GO" id="GO:0008654">
    <property type="term" value="P:phospholipid biosynthetic process"/>
    <property type="evidence" value="ECO:0007669"/>
    <property type="project" value="UniProtKB-KW"/>
</dbReference>
<accession>A0A1I3B5B6</accession>
<dbReference type="InterPro" id="IPR000326">
    <property type="entry name" value="PAP2/HPO"/>
</dbReference>
<organism evidence="21 22">
    <name type="scientific">Tindallia magadiensis</name>
    <dbReference type="NCBI Taxonomy" id="69895"/>
    <lineage>
        <taxon>Bacteria</taxon>
        <taxon>Bacillati</taxon>
        <taxon>Bacillota</taxon>
        <taxon>Clostridia</taxon>
        <taxon>Peptostreptococcales</taxon>
        <taxon>Tindalliaceae</taxon>
        <taxon>Tindallia</taxon>
    </lineage>
</organism>
<evidence type="ECO:0000256" key="19">
    <source>
        <dbReference type="SAM" id="Phobius"/>
    </source>
</evidence>
<dbReference type="GO" id="GO:0005524">
    <property type="term" value="F:ATP binding"/>
    <property type="evidence" value="ECO:0007669"/>
    <property type="project" value="UniProtKB-KW"/>
</dbReference>
<dbReference type="SUPFAM" id="SSF48317">
    <property type="entry name" value="Acid phosphatase/Vanadium-dependent haloperoxidase"/>
    <property type="match status" value="1"/>
</dbReference>
<evidence type="ECO:0000256" key="9">
    <source>
        <dbReference type="ARBA" id="ARBA00022840"/>
    </source>
</evidence>